<sequence>MMDDAKGLSEVPNNIIVNVMKTIFGLDDVADVLRQAYCSSIEVIIDPIERYMVETLTIDTFCNVAECAWDYYTESMYLQKACGAFLNHNWMEITHSAEFLSLNSEIIKHVMIEANHVVFDQM</sequence>
<reference evidence="1" key="1">
    <citation type="journal article" date="2013" name="Genetics">
        <title>The draft genome and transcriptome of Panagrellus redivivus are shaped by the harsh demands of a free-living lifestyle.</title>
        <authorList>
            <person name="Srinivasan J."/>
            <person name="Dillman A.R."/>
            <person name="Macchietto M.G."/>
            <person name="Heikkinen L."/>
            <person name="Lakso M."/>
            <person name="Fracchia K.M."/>
            <person name="Antoshechkin I."/>
            <person name="Mortazavi A."/>
            <person name="Wong G."/>
            <person name="Sternberg P.W."/>
        </authorList>
    </citation>
    <scope>NUCLEOTIDE SEQUENCE [LARGE SCALE GENOMIC DNA]</scope>
    <source>
        <strain evidence="1">MT8872</strain>
    </source>
</reference>
<keyword evidence="1" id="KW-1185">Reference proteome</keyword>
<name>A0A7E4WD38_PANRE</name>
<dbReference type="WBParaSite" id="Pan_g9841.t1">
    <property type="protein sequence ID" value="Pan_g9841.t1"/>
    <property type="gene ID" value="Pan_g9841"/>
</dbReference>
<dbReference type="CDD" id="cd14733">
    <property type="entry name" value="BACK"/>
    <property type="match status" value="1"/>
</dbReference>
<protein>
    <submittedName>
        <fullName evidence="2">F-box domain-containing protein</fullName>
    </submittedName>
</protein>
<reference evidence="2" key="2">
    <citation type="submission" date="2020-10" db="UniProtKB">
        <authorList>
            <consortium name="WormBaseParasite"/>
        </authorList>
    </citation>
    <scope>IDENTIFICATION</scope>
</reference>
<proteinExistence type="predicted"/>
<accession>A0A7E4WD38</accession>
<evidence type="ECO:0000313" key="1">
    <source>
        <dbReference type="Proteomes" id="UP000492821"/>
    </source>
</evidence>
<organism evidence="1 2">
    <name type="scientific">Panagrellus redivivus</name>
    <name type="common">Microworm</name>
    <dbReference type="NCBI Taxonomy" id="6233"/>
    <lineage>
        <taxon>Eukaryota</taxon>
        <taxon>Metazoa</taxon>
        <taxon>Ecdysozoa</taxon>
        <taxon>Nematoda</taxon>
        <taxon>Chromadorea</taxon>
        <taxon>Rhabditida</taxon>
        <taxon>Tylenchina</taxon>
        <taxon>Panagrolaimomorpha</taxon>
        <taxon>Panagrolaimoidea</taxon>
        <taxon>Panagrolaimidae</taxon>
        <taxon>Panagrellus</taxon>
    </lineage>
</organism>
<evidence type="ECO:0000313" key="2">
    <source>
        <dbReference type="WBParaSite" id="Pan_g9841.t1"/>
    </source>
</evidence>
<dbReference type="Proteomes" id="UP000492821">
    <property type="component" value="Unassembled WGS sequence"/>
</dbReference>
<dbReference type="AlphaFoldDB" id="A0A7E4WD38"/>